<dbReference type="Pfam" id="PF00266">
    <property type="entry name" value="Aminotran_5"/>
    <property type="match status" value="1"/>
</dbReference>
<evidence type="ECO:0000313" key="2">
    <source>
        <dbReference type="EMBL" id="CAI8057898.1"/>
    </source>
</evidence>
<proteinExistence type="predicted"/>
<name>A0AA35U0I3_GEOBA</name>
<reference evidence="2" key="1">
    <citation type="submission" date="2023-03" db="EMBL/GenBank/DDBJ databases">
        <authorList>
            <person name="Steffen K."/>
            <person name="Cardenas P."/>
        </authorList>
    </citation>
    <scope>NUCLEOTIDE SEQUENCE</scope>
</reference>
<dbReference type="Gene3D" id="3.40.640.10">
    <property type="entry name" value="Type I PLP-dependent aspartate aminotransferase-like (Major domain)"/>
    <property type="match status" value="1"/>
</dbReference>
<evidence type="ECO:0000313" key="3">
    <source>
        <dbReference type="Proteomes" id="UP001174909"/>
    </source>
</evidence>
<organism evidence="2 3">
    <name type="scientific">Geodia barretti</name>
    <name type="common">Barrett's horny sponge</name>
    <dbReference type="NCBI Taxonomy" id="519541"/>
    <lineage>
        <taxon>Eukaryota</taxon>
        <taxon>Metazoa</taxon>
        <taxon>Porifera</taxon>
        <taxon>Demospongiae</taxon>
        <taxon>Heteroscleromorpha</taxon>
        <taxon>Tetractinellida</taxon>
        <taxon>Astrophorina</taxon>
        <taxon>Geodiidae</taxon>
        <taxon>Geodia</taxon>
    </lineage>
</organism>
<feature type="non-terminal residue" evidence="2">
    <location>
        <position position="1"/>
    </location>
</feature>
<dbReference type="AlphaFoldDB" id="A0AA35U0I3"/>
<comment type="caution">
    <text evidence="2">The sequence shown here is derived from an EMBL/GenBank/DDBJ whole genome shotgun (WGS) entry which is preliminary data.</text>
</comment>
<feature type="domain" description="Aminotransferase class V" evidence="1">
    <location>
        <begin position="10"/>
        <end position="77"/>
    </location>
</feature>
<sequence length="80" mass="8834">CLHQLTQPPVVFVSPFEHHANLLPWRESGAEVVWIAEDSTGKTDISDLERKLQFYSKSGRQLIGSLNAASNISGVLTDKV</sequence>
<accession>A0AA35U0I3</accession>
<feature type="non-terminal residue" evidence="2">
    <location>
        <position position="80"/>
    </location>
</feature>
<dbReference type="InterPro" id="IPR000192">
    <property type="entry name" value="Aminotrans_V_dom"/>
</dbReference>
<protein>
    <recommendedName>
        <fullName evidence="1">Aminotransferase class V domain-containing protein</fullName>
    </recommendedName>
</protein>
<keyword evidence="3" id="KW-1185">Reference proteome</keyword>
<dbReference type="InterPro" id="IPR015421">
    <property type="entry name" value="PyrdxlP-dep_Trfase_major"/>
</dbReference>
<dbReference type="PANTHER" id="PTHR43686">
    <property type="entry name" value="SULFURTRANSFERASE-RELATED"/>
    <property type="match status" value="1"/>
</dbReference>
<dbReference type="EMBL" id="CASHTH010004480">
    <property type="protein sequence ID" value="CAI8057898.1"/>
    <property type="molecule type" value="Genomic_DNA"/>
</dbReference>
<dbReference type="Proteomes" id="UP001174909">
    <property type="component" value="Unassembled WGS sequence"/>
</dbReference>
<dbReference type="InterPro" id="IPR015424">
    <property type="entry name" value="PyrdxlP-dep_Trfase"/>
</dbReference>
<dbReference type="SUPFAM" id="SSF53383">
    <property type="entry name" value="PLP-dependent transferases"/>
    <property type="match status" value="1"/>
</dbReference>
<dbReference type="PANTHER" id="PTHR43686:SF1">
    <property type="entry name" value="AMINOTRAN_5 DOMAIN-CONTAINING PROTEIN"/>
    <property type="match status" value="1"/>
</dbReference>
<evidence type="ECO:0000259" key="1">
    <source>
        <dbReference type="Pfam" id="PF00266"/>
    </source>
</evidence>
<gene>
    <name evidence="2" type="ORF">GBAR_LOCUS31511</name>
</gene>